<keyword evidence="5" id="KW-1185">Reference proteome</keyword>
<evidence type="ECO:0000313" key="5">
    <source>
        <dbReference type="Proteomes" id="UP000320776"/>
    </source>
</evidence>
<keyword evidence="2 4" id="KW-0808">Transferase</keyword>
<name>A0A517DUK1_9FIRM</name>
<dbReference type="Proteomes" id="UP000320776">
    <property type="component" value="Chromosome"/>
</dbReference>
<gene>
    <name evidence="4" type="ORF">SPTER_23950</name>
</gene>
<protein>
    <submittedName>
        <fullName evidence="4">Methyltransferase domain protein</fullName>
    </submittedName>
</protein>
<dbReference type="RefSeq" id="WP_144350582.1">
    <property type="nucleotide sequence ID" value="NZ_CP036259.1"/>
</dbReference>
<dbReference type="InterPro" id="IPR026113">
    <property type="entry name" value="METTL2/6/8-like"/>
</dbReference>
<evidence type="ECO:0000313" key="4">
    <source>
        <dbReference type="EMBL" id="QDR81040.1"/>
    </source>
</evidence>
<dbReference type="AlphaFoldDB" id="A0A517DUK1"/>
<reference evidence="4 5" key="1">
    <citation type="submission" date="2019-02" db="EMBL/GenBank/DDBJ databases">
        <title>Closed genome of Sporomusa termitida DSM 4440.</title>
        <authorList>
            <person name="Poehlein A."/>
            <person name="Daniel R."/>
        </authorList>
    </citation>
    <scope>NUCLEOTIDE SEQUENCE [LARGE SCALE GENOMIC DNA]</scope>
    <source>
        <strain evidence="4 5">DSM 4440</strain>
    </source>
</reference>
<keyword evidence="1 4" id="KW-0489">Methyltransferase</keyword>
<evidence type="ECO:0000259" key="3">
    <source>
        <dbReference type="Pfam" id="PF08241"/>
    </source>
</evidence>
<dbReference type="KEGG" id="sted:SPTER_23950"/>
<dbReference type="GO" id="GO:0008757">
    <property type="term" value="F:S-adenosylmethionine-dependent methyltransferase activity"/>
    <property type="evidence" value="ECO:0007669"/>
    <property type="project" value="InterPro"/>
</dbReference>
<dbReference type="InterPro" id="IPR013216">
    <property type="entry name" value="Methyltransf_11"/>
</dbReference>
<dbReference type="Pfam" id="PF08241">
    <property type="entry name" value="Methyltransf_11"/>
    <property type="match status" value="1"/>
</dbReference>
<proteinExistence type="predicted"/>
<dbReference type="InterPro" id="IPR029063">
    <property type="entry name" value="SAM-dependent_MTases_sf"/>
</dbReference>
<evidence type="ECO:0000256" key="1">
    <source>
        <dbReference type="ARBA" id="ARBA00022603"/>
    </source>
</evidence>
<dbReference type="EMBL" id="CP036259">
    <property type="protein sequence ID" value="QDR81040.1"/>
    <property type="molecule type" value="Genomic_DNA"/>
</dbReference>
<dbReference type="GO" id="GO:0140640">
    <property type="term" value="F:catalytic activity, acting on a nucleic acid"/>
    <property type="evidence" value="ECO:0007669"/>
    <property type="project" value="UniProtKB-ARBA"/>
</dbReference>
<dbReference type="Gene3D" id="3.40.50.150">
    <property type="entry name" value="Vaccinia Virus protein VP39"/>
    <property type="match status" value="1"/>
</dbReference>
<dbReference type="OrthoDB" id="9804312at2"/>
<accession>A0A517DUK1</accession>
<dbReference type="CDD" id="cd02440">
    <property type="entry name" value="AdoMet_MTases"/>
    <property type="match status" value="1"/>
</dbReference>
<dbReference type="PANTHER" id="PTHR22809">
    <property type="entry name" value="METHYLTRANSFERASE-RELATED"/>
    <property type="match status" value="1"/>
</dbReference>
<organism evidence="4 5">
    <name type="scientific">Sporomusa termitida</name>
    <dbReference type="NCBI Taxonomy" id="2377"/>
    <lineage>
        <taxon>Bacteria</taxon>
        <taxon>Bacillati</taxon>
        <taxon>Bacillota</taxon>
        <taxon>Negativicutes</taxon>
        <taxon>Selenomonadales</taxon>
        <taxon>Sporomusaceae</taxon>
        <taxon>Sporomusa</taxon>
    </lineage>
</organism>
<dbReference type="GO" id="GO:0032259">
    <property type="term" value="P:methylation"/>
    <property type="evidence" value="ECO:0007669"/>
    <property type="project" value="UniProtKB-KW"/>
</dbReference>
<dbReference type="SUPFAM" id="SSF53335">
    <property type="entry name" value="S-adenosyl-L-methionine-dependent methyltransferases"/>
    <property type="match status" value="1"/>
</dbReference>
<sequence length="209" mass="24212">MKQPNEFWDELYAAIGIAKPSYDLWLEKYTDILQNTPDFPILDLGCGCGNDTLYLSERGHAVISCDFSGEALKRLKFFIERPVTKRFDMTEGLPFADGSAKVVIADLSLHYFPWRKTREIVDDIKRVLIKDGFLLVRVNSVKDTKHGAGQGTVIEENFYCLDGNFKRFFDKEQLDRLFAEWAVEQCSEYAMNRYNDNKILWELAVRKPC</sequence>
<feature type="domain" description="Methyltransferase type 11" evidence="3">
    <location>
        <begin position="42"/>
        <end position="135"/>
    </location>
</feature>
<dbReference type="PANTHER" id="PTHR22809:SF5">
    <property type="entry name" value="TRNA N(3)-METHYLCYTIDINE METHYLTRANSFERASE METTL6"/>
    <property type="match status" value="1"/>
</dbReference>
<evidence type="ECO:0000256" key="2">
    <source>
        <dbReference type="ARBA" id="ARBA00022679"/>
    </source>
</evidence>